<dbReference type="Proteomes" id="UP000793456">
    <property type="component" value="Chromosome III"/>
</dbReference>
<reference evidence="1" key="1">
    <citation type="submission" date="2018-11" db="EMBL/GenBank/DDBJ databases">
        <title>The sequence and de novo assembly of Larimichthys crocea genome using PacBio and Hi-C technologies.</title>
        <authorList>
            <person name="Xu P."/>
            <person name="Chen B."/>
            <person name="Zhou Z."/>
            <person name="Ke Q."/>
            <person name="Wu Y."/>
            <person name="Bai H."/>
            <person name="Pu F."/>
        </authorList>
    </citation>
    <scope>NUCLEOTIDE SEQUENCE</scope>
    <source>
        <tissue evidence="1">Muscle</tissue>
    </source>
</reference>
<dbReference type="EMBL" id="CM011676">
    <property type="protein sequence ID" value="TMS21353.1"/>
    <property type="molecule type" value="Genomic_DNA"/>
</dbReference>
<accession>A0ACD3RRV0</accession>
<keyword evidence="2" id="KW-1185">Reference proteome</keyword>
<comment type="caution">
    <text evidence="1">The sequence shown here is derived from an EMBL/GenBank/DDBJ whole genome shotgun (WGS) entry which is preliminary data.</text>
</comment>
<organism evidence="1 2">
    <name type="scientific">Larimichthys crocea</name>
    <name type="common">Large yellow croaker</name>
    <name type="synonym">Pseudosciaena crocea</name>
    <dbReference type="NCBI Taxonomy" id="215358"/>
    <lineage>
        <taxon>Eukaryota</taxon>
        <taxon>Metazoa</taxon>
        <taxon>Chordata</taxon>
        <taxon>Craniata</taxon>
        <taxon>Vertebrata</taxon>
        <taxon>Euteleostomi</taxon>
        <taxon>Actinopterygii</taxon>
        <taxon>Neopterygii</taxon>
        <taxon>Teleostei</taxon>
        <taxon>Neoteleostei</taxon>
        <taxon>Acanthomorphata</taxon>
        <taxon>Eupercaria</taxon>
        <taxon>Sciaenidae</taxon>
        <taxon>Larimichthys</taxon>
    </lineage>
</organism>
<name>A0ACD3RRV0_LARCR</name>
<gene>
    <name evidence="1" type="ORF">E3U43_015326</name>
</gene>
<protein>
    <submittedName>
        <fullName evidence="1">Uncharacterized protein</fullName>
    </submittedName>
</protein>
<sequence length="394" mass="45694">MSTYTRRKHSPQGKNVAGKSHSIVCTQSQHGVVPGRRADEKDRLFPKKPVSHRRPLNPKTHDSLEAHDFEKITITKRPREPLSTQEHSGKDSQRPPRGELQMARAIHEKELLLQEKLCRVEEKIRQKIHRDSADAAEKERGKVQTKTRLSEQQSREPVRGREKMMQEDVKQLKRQNQRNEDKMRNTHEEEEARWKRRETEVAQSSQLQRKGRKETHEIVHGHEVGGEPNKSRWENVKKHSRRKGEGDKDNKGETGVKSQDVTEKAKERGTLLAPISSPSHSSRPEQEELRLKNSTDPSNQLLPCRVCNRKFASERLEKHVQICKKVKQTQRQVFNSYVNRTKGSVIEEFWKTHSRPKTPEVAKKKNIRQTHKSNTGTLHEGRLPAGTSRPKQSK</sequence>
<evidence type="ECO:0000313" key="2">
    <source>
        <dbReference type="Proteomes" id="UP000793456"/>
    </source>
</evidence>
<proteinExistence type="predicted"/>
<evidence type="ECO:0000313" key="1">
    <source>
        <dbReference type="EMBL" id="TMS21353.1"/>
    </source>
</evidence>